<dbReference type="CDD" id="cd02440">
    <property type="entry name" value="AdoMet_MTases"/>
    <property type="match status" value="1"/>
</dbReference>
<dbReference type="KEGG" id="hbs:IPV69_18075"/>
<dbReference type="Pfam" id="PF05175">
    <property type="entry name" value="MTS"/>
    <property type="match status" value="1"/>
</dbReference>
<reference evidence="8 9" key="1">
    <citation type="submission" date="2020-10" db="EMBL/GenBank/DDBJ databases">
        <title>Wide distribution of Phycisphaera-like planctomycetes from WD2101 soil group in peatlands and genome analysis of the first cultivated representative.</title>
        <authorList>
            <person name="Dedysh S.N."/>
            <person name="Beletsky A.V."/>
            <person name="Ivanova A."/>
            <person name="Kulichevskaya I.S."/>
            <person name="Suzina N.E."/>
            <person name="Philippov D.A."/>
            <person name="Rakitin A.L."/>
            <person name="Mardanov A.V."/>
            <person name="Ravin N.V."/>
        </authorList>
    </citation>
    <scope>NUCLEOTIDE SEQUENCE [LARGE SCALE GENOMIC DNA]</scope>
    <source>
        <strain evidence="8 9">M1803</strain>
    </source>
</reference>
<dbReference type="AlphaFoldDB" id="A0A7M2WS95"/>
<comment type="caution">
    <text evidence="5">Lacks conserved residue(s) required for the propagation of feature annotation.</text>
</comment>
<gene>
    <name evidence="5 8" type="primary">prmC</name>
    <name evidence="8" type="ORF">IPV69_18075</name>
</gene>
<dbReference type="SUPFAM" id="SSF53335">
    <property type="entry name" value="S-adenosyl-L-methionine-dependent methyltransferases"/>
    <property type="match status" value="1"/>
</dbReference>
<dbReference type="Gene3D" id="1.10.8.10">
    <property type="entry name" value="DNA helicase RuvA subunit, C-terminal domain"/>
    <property type="match status" value="1"/>
</dbReference>
<dbReference type="NCBIfam" id="TIGR03534">
    <property type="entry name" value="RF_mod_PrmC"/>
    <property type="match status" value="1"/>
</dbReference>
<evidence type="ECO:0000256" key="4">
    <source>
        <dbReference type="ARBA" id="ARBA00048391"/>
    </source>
</evidence>
<feature type="binding site" evidence="5">
    <location>
        <position position="201"/>
    </location>
    <ligand>
        <name>S-adenosyl-L-methionine</name>
        <dbReference type="ChEBI" id="CHEBI:59789"/>
    </ligand>
</feature>
<accession>A0A7M2WS95</accession>
<evidence type="ECO:0000256" key="5">
    <source>
        <dbReference type="HAMAP-Rule" id="MF_02126"/>
    </source>
</evidence>
<dbReference type="GO" id="GO:0003676">
    <property type="term" value="F:nucleic acid binding"/>
    <property type="evidence" value="ECO:0007669"/>
    <property type="project" value="InterPro"/>
</dbReference>
<dbReference type="InterPro" id="IPR007848">
    <property type="entry name" value="Small_mtfrase_dom"/>
</dbReference>
<dbReference type="InterPro" id="IPR029063">
    <property type="entry name" value="SAM-dependent_MTases_sf"/>
</dbReference>
<dbReference type="Pfam" id="PF17827">
    <property type="entry name" value="PrmC_N"/>
    <property type="match status" value="1"/>
</dbReference>
<comment type="similarity">
    <text evidence="5">Belongs to the protein N5-glutamine methyltransferase family. PrmC subfamily.</text>
</comment>
<dbReference type="PANTHER" id="PTHR18895:SF74">
    <property type="entry name" value="MTRF1L RELEASE FACTOR GLUTAMINE METHYLTRANSFERASE"/>
    <property type="match status" value="1"/>
</dbReference>
<evidence type="ECO:0000256" key="1">
    <source>
        <dbReference type="ARBA" id="ARBA00022603"/>
    </source>
</evidence>
<dbReference type="InterPro" id="IPR002052">
    <property type="entry name" value="DNA_methylase_N6_adenine_CS"/>
</dbReference>
<keyword evidence="3 5" id="KW-0949">S-adenosyl-L-methionine</keyword>
<dbReference type="EMBL" id="CP063458">
    <property type="protein sequence ID" value="QOV88154.1"/>
    <property type="molecule type" value="Genomic_DNA"/>
</dbReference>
<dbReference type="InterPro" id="IPR004556">
    <property type="entry name" value="HemK-like"/>
</dbReference>
<dbReference type="EC" id="2.1.1.297" evidence="5"/>
<name>A0A7M2WS95_9BACT</name>
<evidence type="ECO:0000256" key="3">
    <source>
        <dbReference type="ARBA" id="ARBA00022691"/>
    </source>
</evidence>
<dbReference type="InterPro" id="IPR050320">
    <property type="entry name" value="N5-glutamine_MTase"/>
</dbReference>
<feature type="domain" description="Release factor glutamine methyltransferase N-terminal" evidence="7">
    <location>
        <begin position="13"/>
        <end position="82"/>
    </location>
</feature>
<comment type="catalytic activity">
    <reaction evidence="4 5">
        <text>L-glutaminyl-[peptide chain release factor] + S-adenosyl-L-methionine = N(5)-methyl-L-glutaminyl-[peptide chain release factor] + S-adenosyl-L-homocysteine + H(+)</text>
        <dbReference type="Rhea" id="RHEA:42896"/>
        <dbReference type="Rhea" id="RHEA-COMP:10271"/>
        <dbReference type="Rhea" id="RHEA-COMP:10272"/>
        <dbReference type="ChEBI" id="CHEBI:15378"/>
        <dbReference type="ChEBI" id="CHEBI:30011"/>
        <dbReference type="ChEBI" id="CHEBI:57856"/>
        <dbReference type="ChEBI" id="CHEBI:59789"/>
        <dbReference type="ChEBI" id="CHEBI:61891"/>
        <dbReference type="EC" id="2.1.1.297"/>
    </reaction>
</comment>
<feature type="binding site" evidence="5">
    <location>
        <position position="153"/>
    </location>
    <ligand>
        <name>S-adenosyl-L-methionine</name>
        <dbReference type="ChEBI" id="CHEBI:59789"/>
    </ligand>
</feature>
<dbReference type="Gene3D" id="3.40.50.150">
    <property type="entry name" value="Vaccinia Virus protein VP39"/>
    <property type="match status" value="1"/>
</dbReference>
<dbReference type="Proteomes" id="UP000593765">
    <property type="component" value="Chromosome"/>
</dbReference>
<keyword evidence="9" id="KW-1185">Reference proteome</keyword>
<dbReference type="PROSITE" id="PS00092">
    <property type="entry name" value="N6_MTASE"/>
    <property type="match status" value="1"/>
</dbReference>
<dbReference type="NCBIfam" id="TIGR00536">
    <property type="entry name" value="hemK_fam"/>
    <property type="match status" value="1"/>
</dbReference>
<keyword evidence="1 5" id="KW-0489">Methyltransferase</keyword>
<dbReference type="RefSeq" id="WP_206291123.1">
    <property type="nucleotide sequence ID" value="NZ_CP063458.1"/>
</dbReference>
<organism evidence="8 9">
    <name type="scientific">Humisphaera borealis</name>
    <dbReference type="NCBI Taxonomy" id="2807512"/>
    <lineage>
        <taxon>Bacteria</taxon>
        <taxon>Pseudomonadati</taxon>
        <taxon>Planctomycetota</taxon>
        <taxon>Phycisphaerae</taxon>
        <taxon>Tepidisphaerales</taxon>
        <taxon>Tepidisphaeraceae</taxon>
        <taxon>Humisphaera</taxon>
    </lineage>
</organism>
<feature type="domain" description="Methyltransferase small" evidence="6">
    <location>
        <begin position="120"/>
        <end position="208"/>
    </location>
</feature>
<dbReference type="HAMAP" id="MF_02126">
    <property type="entry name" value="RF_methyltr_PrmC"/>
    <property type="match status" value="1"/>
</dbReference>
<protein>
    <recommendedName>
        <fullName evidence="5">Release factor glutamine methyltransferase</fullName>
        <shortName evidence="5">RF MTase</shortName>
        <ecNumber evidence="5">2.1.1.297</ecNumber>
    </recommendedName>
    <alternativeName>
        <fullName evidence="5">N5-glutamine methyltransferase PrmC</fullName>
    </alternativeName>
    <alternativeName>
        <fullName evidence="5">Protein-(glutamine-N5) MTase PrmC</fullName>
    </alternativeName>
    <alternativeName>
        <fullName evidence="5">Protein-glutamine N-methyltransferase PrmC</fullName>
    </alternativeName>
</protein>
<comment type="function">
    <text evidence="5">Methylates the class 1 translation termination release factors RF1/PrfA and RF2/PrfB on the glutamine residue of the universally conserved GGQ motif.</text>
</comment>
<evidence type="ECO:0000313" key="9">
    <source>
        <dbReference type="Proteomes" id="UP000593765"/>
    </source>
</evidence>
<keyword evidence="2 5" id="KW-0808">Transferase</keyword>
<evidence type="ECO:0000313" key="8">
    <source>
        <dbReference type="EMBL" id="QOV88154.1"/>
    </source>
</evidence>
<evidence type="ECO:0000259" key="7">
    <source>
        <dbReference type="Pfam" id="PF17827"/>
    </source>
</evidence>
<evidence type="ECO:0000259" key="6">
    <source>
        <dbReference type="Pfam" id="PF05175"/>
    </source>
</evidence>
<dbReference type="GO" id="GO:0102559">
    <property type="term" value="F:peptide chain release factor N(5)-glutamine methyltransferase activity"/>
    <property type="evidence" value="ECO:0007669"/>
    <property type="project" value="UniProtKB-EC"/>
</dbReference>
<evidence type="ECO:0000256" key="2">
    <source>
        <dbReference type="ARBA" id="ARBA00022679"/>
    </source>
</evidence>
<dbReference type="InterPro" id="IPR019874">
    <property type="entry name" value="RF_methyltr_PrmC"/>
</dbReference>
<proteinExistence type="inferred from homology"/>
<sequence length="296" mass="32850">MQRAVERWTVRRILEWTTAFFNRKTVDAPRLSAELLLSHVLNQPRIKLYTDYERPLTDAELSAFRDLVKRAGEHEPIAYLTGKAYFFGLELAVTRDVLIPRPDTETLVENVLQMARMETGKESPRVLDLCTGSGCIACAIAKQLKTSQVLAVDLSPAAVEVARRNVELLGLSDRVTVEQGDLYEPLSRVVDARPFDLIVANPPYIASADIAALDPSVKNFEPVSALDGGADGLDLHRRILDQADDRLVPGGRIYLEIAFNQGEQAMALVATYDQLESATLLKDYGGNDRVISARRK</sequence>
<dbReference type="InterPro" id="IPR040758">
    <property type="entry name" value="PrmC_N"/>
</dbReference>
<dbReference type="PANTHER" id="PTHR18895">
    <property type="entry name" value="HEMK METHYLTRANSFERASE"/>
    <property type="match status" value="1"/>
</dbReference>
<dbReference type="GO" id="GO:0032259">
    <property type="term" value="P:methylation"/>
    <property type="evidence" value="ECO:0007669"/>
    <property type="project" value="UniProtKB-KW"/>
</dbReference>
<feature type="binding site" evidence="5">
    <location>
        <begin position="201"/>
        <end position="204"/>
    </location>
    <ligand>
        <name>substrate</name>
    </ligand>
</feature>